<keyword evidence="2" id="KW-1185">Reference proteome</keyword>
<dbReference type="AlphaFoldDB" id="A0A4R3KAG7"/>
<keyword evidence="1" id="KW-0282">Flagellum</keyword>
<reference evidence="1 2" key="1">
    <citation type="submission" date="2019-03" db="EMBL/GenBank/DDBJ databases">
        <title>Genomic Encyclopedia of Type Strains, Phase IV (KMG-IV): sequencing the most valuable type-strain genomes for metagenomic binning, comparative biology and taxonomic classification.</title>
        <authorList>
            <person name="Goeker M."/>
        </authorList>
    </citation>
    <scope>NUCLEOTIDE SEQUENCE [LARGE SCALE GENOMIC DNA]</scope>
    <source>
        <strain evidence="1 2">DSM 20467</strain>
    </source>
</reference>
<gene>
    <name evidence="1" type="ORF">EDC37_10656</name>
</gene>
<dbReference type="EMBL" id="SMAA01000006">
    <property type="protein sequence ID" value="TCS79641.1"/>
    <property type="molecule type" value="Genomic_DNA"/>
</dbReference>
<sequence length="484" mass="52306">MRVSSTMMLQNYMNAVNGNYEQQAKLTEQNATQQRLNRPSDDPVDYSRYLSYTNNDVENQQYIENAQNGVSWMKASDNALTNIKSQFDTFVEQVNQAANGTNDGTTDNPATASQLLAILQETISQGNQDLGNRYLFAGQKDKTQPFTLSDTKVERGLTKTLDENQSSFFGKTVKINGVDTKVKGGTQVGNLNQMLSLKGSDGGEYYLDPSTGYIFSKDFVQNGYKDKINAGQTSVTAADAVGRITLTTKSALADLPANASELSAGNLNATTYASQTDYNNLTTNVRSDFINQYFDNANNGALKGSSNITEAVNGSSLTFSFNTISQYVVSYTGDDNKISMVKLSGDADETRDSVNLTGTDVFGESDIFGTSHGSATLNDLLTVVAEMDGGNQAWLSSDGITLANNAVTTLQKSQTALASRQLAYSNAIDTMQNQNVVIKDNINNVNGVNTAEVMTKLLTAQTIYNISIAMGKNILPKSIADYLS</sequence>
<accession>A0A4R3KAG7</accession>
<dbReference type="OrthoDB" id="9758307at2"/>
<dbReference type="SUPFAM" id="SSF64518">
    <property type="entry name" value="Phase 1 flagellin"/>
    <property type="match status" value="1"/>
</dbReference>
<dbReference type="Proteomes" id="UP000295188">
    <property type="component" value="Unassembled WGS sequence"/>
</dbReference>
<keyword evidence="1" id="KW-0966">Cell projection</keyword>
<dbReference type="PANTHER" id="PTHR42792">
    <property type="entry name" value="FLAGELLIN"/>
    <property type="match status" value="1"/>
</dbReference>
<name>A0A4R3KAG7_9FIRM</name>
<comment type="caution">
    <text evidence="1">The sequence shown here is derived from an EMBL/GenBank/DDBJ whole genome shotgun (WGS) entry which is preliminary data.</text>
</comment>
<dbReference type="GO" id="GO:0009288">
    <property type="term" value="C:bacterial-type flagellum"/>
    <property type="evidence" value="ECO:0007669"/>
    <property type="project" value="InterPro"/>
</dbReference>
<keyword evidence="1" id="KW-0969">Cilium</keyword>
<proteinExistence type="predicted"/>
<organism evidence="1 2">
    <name type="scientific">Pectinatus cerevisiiphilus</name>
    <dbReference type="NCBI Taxonomy" id="86956"/>
    <lineage>
        <taxon>Bacteria</taxon>
        <taxon>Bacillati</taxon>
        <taxon>Bacillota</taxon>
        <taxon>Negativicutes</taxon>
        <taxon>Selenomonadales</taxon>
        <taxon>Selenomonadaceae</taxon>
        <taxon>Pectinatus</taxon>
    </lineage>
</organism>
<dbReference type="RefSeq" id="WP_132548670.1">
    <property type="nucleotide sequence ID" value="NZ_SMAA01000006.1"/>
</dbReference>
<dbReference type="PANTHER" id="PTHR42792:SF1">
    <property type="entry name" value="FLAGELLAR HOOK-ASSOCIATED PROTEIN 3"/>
    <property type="match status" value="1"/>
</dbReference>
<dbReference type="Gene3D" id="1.20.1330.10">
    <property type="entry name" value="f41 fragment of flagellin, N-terminal domain"/>
    <property type="match status" value="1"/>
</dbReference>
<protein>
    <submittedName>
        <fullName evidence="1">Flagellar hook-associated protein 3 FlgL</fullName>
    </submittedName>
</protein>
<evidence type="ECO:0000313" key="2">
    <source>
        <dbReference type="Proteomes" id="UP000295188"/>
    </source>
</evidence>
<evidence type="ECO:0000313" key="1">
    <source>
        <dbReference type="EMBL" id="TCS79641.1"/>
    </source>
</evidence>
<dbReference type="InterPro" id="IPR001492">
    <property type="entry name" value="Flagellin"/>
</dbReference>
<dbReference type="GO" id="GO:0005198">
    <property type="term" value="F:structural molecule activity"/>
    <property type="evidence" value="ECO:0007669"/>
    <property type="project" value="InterPro"/>
</dbReference>